<organism evidence="1 2">
    <name type="scientific">Mycolicibacterium aubagnense</name>
    <dbReference type="NCBI Taxonomy" id="319707"/>
    <lineage>
        <taxon>Bacteria</taxon>
        <taxon>Bacillati</taxon>
        <taxon>Actinomycetota</taxon>
        <taxon>Actinomycetes</taxon>
        <taxon>Mycobacteriales</taxon>
        <taxon>Mycobacteriaceae</taxon>
        <taxon>Mycolicibacterium</taxon>
    </lineage>
</organism>
<evidence type="ECO:0000313" key="1">
    <source>
        <dbReference type="EMBL" id="BBX83276.1"/>
    </source>
</evidence>
<dbReference type="RefSeq" id="WP_138231216.1">
    <property type="nucleotide sequence ID" value="NZ_AP022577.1"/>
</dbReference>
<accession>A0ABM8HME8</accession>
<gene>
    <name evidence="1" type="ORF">MAUB_11490</name>
</gene>
<name>A0ABM8HME8_9MYCO</name>
<sequence length="180" mass="19420">MVTVLVADCAGLWRRTLLIEADGARDEKPGVRWLQGPSAYVDSRGFAGTLAQHGDVFEWHRAVDVQPPGPFPDAGEMRWEGDVLVETGVHENYVEHWVRDPDDAGPTGALFLSGPDGASALLVRAGSLFGWAGCGQVLIGTVGDAEYQTLRIIFSGNEIQANDVRWTVAESEGNVDSWVA</sequence>
<keyword evidence="2" id="KW-1185">Reference proteome</keyword>
<dbReference type="EMBL" id="AP022577">
    <property type="protein sequence ID" value="BBX83276.1"/>
    <property type="molecule type" value="Genomic_DNA"/>
</dbReference>
<protein>
    <submittedName>
        <fullName evidence="1">Uncharacterized protein</fullName>
    </submittedName>
</protein>
<evidence type="ECO:0000313" key="2">
    <source>
        <dbReference type="Proteomes" id="UP000465609"/>
    </source>
</evidence>
<proteinExistence type="predicted"/>
<reference evidence="1 2" key="1">
    <citation type="journal article" date="2019" name="Emerg. Microbes Infect.">
        <title>Comprehensive subspecies identification of 175 nontuberculous mycobacteria species based on 7547 genomic profiles.</title>
        <authorList>
            <person name="Matsumoto Y."/>
            <person name="Kinjo T."/>
            <person name="Motooka D."/>
            <person name="Nabeya D."/>
            <person name="Jung N."/>
            <person name="Uechi K."/>
            <person name="Horii T."/>
            <person name="Iida T."/>
            <person name="Fujita J."/>
            <person name="Nakamura S."/>
        </authorList>
    </citation>
    <scope>NUCLEOTIDE SEQUENCE [LARGE SCALE GENOMIC DNA]</scope>
    <source>
        <strain evidence="1 2">JCM 15296</strain>
    </source>
</reference>
<dbReference type="Proteomes" id="UP000465609">
    <property type="component" value="Chromosome"/>
</dbReference>